<evidence type="ECO:0000256" key="8">
    <source>
        <dbReference type="ARBA" id="ARBA00022807"/>
    </source>
</evidence>
<dbReference type="SUPFAM" id="SSF52833">
    <property type="entry name" value="Thioredoxin-like"/>
    <property type="match status" value="1"/>
</dbReference>
<protein>
    <recommendedName>
        <fullName evidence="2">ubiquitinyl hydrolase 1</fullName>
        <ecNumber evidence="2">3.4.19.12</ecNumber>
    </recommendedName>
</protein>
<keyword evidence="9" id="KW-0862">Zinc</keyword>
<feature type="domain" description="UBA" evidence="12">
    <location>
        <begin position="1840"/>
        <end position="1880"/>
    </location>
</feature>
<keyword evidence="5 10" id="KW-0863">Zinc-finger</keyword>
<evidence type="ECO:0000259" key="13">
    <source>
        <dbReference type="PROSITE" id="PS50199"/>
    </source>
</evidence>
<dbReference type="GO" id="GO:0008270">
    <property type="term" value="F:zinc ion binding"/>
    <property type="evidence" value="ECO:0007669"/>
    <property type="project" value="UniProtKB-KW"/>
</dbReference>
<evidence type="ECO:0000256" key="3">
    <source>
        <dbReference type="ARBA" id="ARBA00022670"/>
    </source>
</evidence>
<dbReference type="InterPro" id="IPR036249">
    <property type="entry name" value="Thioredoxin-like_sf"/>
</dbReference>
<evidence type="ECO:0000256" key="6">
    <source>
        <dbReference type="ARBA" id="ARBA00022786"/>
    </source>
</evidence>
<gene>
    <name evidence="15" type="ORF">HBR001_LOCUS2948</name>
</gene>
<dbReference type="PROSITE" id="PS50222">
    <property type="entry name" value="EF_HAND_2"/>
    <property type="match status" value="1"/>
</dbReference>
<dbReference type="EC" id="3.4.19.12" evidence="2"/>
<evidence type="ECO:0000256" key="2">
    <source>
        <dbReference type="ARBA" id="ARBA00012759"/>
    </source>
</evidence>
<evidence type="ECO:0000256" key="5">
    <source>
        <dbReference type="ARBA" id="ARBA00022771"/>
    </source>
</evidence>
<keyword evidence="3" id="KW-0645">Protease</keyword>
<keyword evidence="6" id="KW-0833">Ubl conjugation pathway</keyword>
<dbReference type="InterPro" id="IPR022099">
    <property type="entry name" value="DUF3638"/>
</dbReference>
<feature type="domain" description="EF-hand" evidence="14">
    <location>
        <begin position="4122"/>
        <end position="4157"/>
    </location>
</feature>
<name>A0AAV0TLM8_HYABA</name>
<dbReference type="GO" id="GO:0005634">
    <property type="term" value="C:nucleus"/>
    <property type="evidence" value="ECO:0007669"/>
    <property type="project" value="TreeGrafter"/>
</dbReference>
<feature type="region of interest" description="Disordered" evidence="11">
    <location>
        <begin position="3764"/>
        <end position="3790"/>
    </location>
</feature>
<dbReference type="InterPro" id="IPR051346">
    <property type="entry name" value="OTU_Deubiquitinase"/>
</dbReference>
<dbReference type="Pfam" id="PF12359">
    <property type="entry name" value="DUF3645"/>
    <property type="match status" value="1"/>
</dbReference>
<dbReference type="Gene3D" id="3.40.30.10">
    <property type="entry name" value="Glutaredoxin"/>
    <property type="match status" value="1"/>
</dbReference>
<comment type="catalytic activity">
    <reaction evidence="1">
        <text>Thiol-dependent hydrolysis of ester, thioester, amide, peptide and isopeptide bonds formed by the C-terminal Gly of ubiquitin (a 76-residue protein attached to proteins as an intracellular targeting signal).</text>
        <dbReference type="EC" id="3.4.19.12"/>
    </reaction>
</comment>
<dbReference type="InterPro" id="IPR022105">
    <property type="entry name" value="DUF3645"/>
</dbReference>
<dbReference type="InterPro" id="IPR009060">
    <property type="entry name" value="UBA-like_sf"/>
</dbReference>
<dbReference type="InterPro" id="IPR002048">
    <property type="entry name" value="EF_hand_dom"/>
</dbReference>
<accession>A0AAV0TLM8</accession>
<dbReference type="SUPFAM" id="SSF46934">
    <property type="entry name" value="UBA-like"/>
    <property type="match status" value="1"/>
</dbReference>
<dbReference type="GO" id="GO:0004843">
    <property type="term" value="F:cysteine-type deubiquitinase activity"/>
    <property type="evidence" value="ECO:0007669"/>
    <property type="project" value="UniProtKB-EC"/>
</dbReference>
<keyword evidence="8" id="KW-0788">Thiol protease</keyword>
<evidence type="ECO:0000256" key="1">
    <source>
        <dbReference type="ARBA" id="ARBA00000707"/>
    </source>
</evidence>
<evidence type="ECO:0000256" key="7">
    <source>
        <dbReference type="ARBA" id="ARBA00022801"/>
    </source>
</evidence>
<evidence type="ECO:0000256" key="11">
    <source>
        <dbReference type="SAM" id="MobiDB-lite"/>
    </source>
</evidence>
<evidence type="ECO:0000256" key="10">
    <source>
        <dbReference type="PROSITE-ProRule" id="PRU00322"/>
    </source>
</evidence>
<evidence type="ECO:0000256" key="9">
    <source>
        <dbReference type="ARBA" id="ARBA00022833"/>
    </source>
</evidence>
<sequence>MTVWRSAVVLGLFGDPYLRNTSYEAGGDPQALVSVLKNFAQLLQPPEDEDDGARDDANDKSLAFPLTAEQRHALQTLVLPQLLFCSQWAEKGANVDDAAQFQTFMTEWKAELAKLQVGKPVLVPGGYVGTVTSHSIIYVIEKTSDAPELYSFTVCNKGPGAEMYHPCEVKDGADKICVRSCIQISNILASRFLDMALWSLLFSLWVRKPASEYHRVEIIYDVLLPWLANDQLLPLAYEKSAQYALTDWTSAALGDAHTAQRSQLGFCKSVIEAVRYLSLRGQVFTNEEVEYTILYQMRYRLFWQIVKGLKIAENPAKAIPDSKLASALQTLSTIALQDSLQGTHTVAQVDPEAVVGIYFTTATSTACRKLTHALTVLSKSLHAANKKFVIIAVPVDREQADHATFAASLPVHTWLVVPFSERGAREQLVQTFDIAEVPQLILRGSDGSTLTPLGKDLVMSDPTGAFYPWTSKPFELPRMTLSVSETTCIAMTVKQIGLKTLKQYDRRKIEAQGLSHVNNLMDETERLIESVGATASSDNNKKCDAASLNETFTFIPHGNMELLRLQEHASEYAGSASELDAPVLSNFLGVPERITSIALAVAAFVRCKALCESLLKRAAEGSTSSKLSLHYKVLQLITSVLVEVLPVPERIGADGAVSPTCMWRHPVAKDMQLRCLKHIHSLLLILGSVWQSVDQPSRQFDSERALAASCALCIFDALVRTPAADDPLEISLMMEEEDGYVLAHTFCKSNMSIKKMASAMEFARPNFCVVRGQVLAYFNSQDIRGKRQLYDYQMPDDKIEIKKYSTTILFFRKLMERYHYQLIDPSNPTPPTEMEALMEWFCSDTNPMAEDHPEVGMTRDLVMAVKFLATMETSEVELLRHRAANDHWQMWQLSFDDSAATHRRNFFGLRGLNQILHATLKWEVVNFRGTDQDVADVEVKGIMGRKIYFGDGPVVRSPTNLSALISKCSTNTSTKSHSLVITEDDIMHLTDLPIFDGTLSTEESEYLLSYLTVPYTRIPLVASFFSSQDRVTYLINPMLQQLFRGVLFEGGDWVVDDKAEEITHIPLRKPNFVMHEEAVQQTRDARVRHQKCEDHLGTMNGLLLNELVHAPEAIVPPLLKMLDAIKELGEVSVHSADARFMLFMIKLGVDILQYVTFAIDQCISIGDRTQVDKLEAYRSQLMEYVFGYARRILNEWRREAEEANNLQTECVVHSYLALLHVSLRCYEYDAPKVSELLGSVAHVHNWHCFGMKLSTDGSIEKGGLTAEERLLRWLQAHGIDTADVSSTSLDKYLVGRPLYLKVGMQTIQAPSIVTLRNSSNDKEMLLPPGDVLEAEVFEVIQLHRRSIMQWLVGLAKTTRNKVLGGIVRIALRSTKQTDTWEWSEESNAEGAGKYICDEQELKLDIQTGEILWRNDELKPVPDSMTQYADFKTVFGNKALHCGLVARHEHRLWISIVGTDYQLVEWSDSTHEIDQGIGAPTVFEPRSVGGPDGPAKDPQEHKMYWECSTCTCANFNGDSPEATCEVCGTPKIAHVLPQAVRNDRDGKAKQPGDDGFCYLGKTFSRPFDIYTEKEHSYVDEHWFADLIGDVLRLIYPPEPDNKKLPYTLFLPNEPYPADASRVNLIGLDRGSGDKDDEQLATFKEIVAYRTMKVIHIFALVSHGRRLYRKLVFTSDSRLSLHTFRLPDLHGQSPVHPALLRASGEPSERQIAGGSLVVLRKNNLLNGSEQFVPSRLLQGVIPSCLLENFSFWKGEDGRLRGNAVDTKSQWFRYRVEVELNELGHAFISRKPITMPFTTIQTGKTGTVCSSNGSFLEPLPALTEMPKKAASEGHRPASPKLSKTNDGDVVQLMAMGFSYVGCALALRESRNNVNLAAQYLLDESNQMQILAAEEAAAAGDFVLSSEEQHEQDVGLLMSMEASCSRVAAGYALNLFAADLELAKVWLSDPANRAEIQRVEVAECGDSSTSVVVNEELALRMETDEDAKDADGESGVAEQAEEAFGEPLYLLNMLEASAARENDEVLALSTLLCRVEDLSHVLVWCTCKGTKSSPCEITSITFIELPRLNLKLQPKKDSISGHIRLHVMDQSHWYVSDLSLSVPKETPTYLRRVLEIASDCLVLESDTSDLKLLCPNHDLHRPAIRGHPFSSVLVSDRGSVEWQQVMKTRFYNYPVHSSNTFVLPPSLSSTLYLILLSLLTRKYATATELIMACNVDVKFTDEEKHVFDQLSKTLDDRHPDACACRIRLSLCITYSDNKAPWEMGGELHDYLTTSGHVEVSCKLTLEEEKEAIAQCHQQSRLLLLRKKFCDHVQPDTTNIDFKLTRSRVGGQPWMKLSLYSKSYLMAHGKKLATVRYNRPKHRVGISNKFLIDDEEAGKLVWNCAVVGDEISGANRGLGFLFLYECLNQQLVIRVGGGDWTRSFGDLFARLLHLKLSRWGRETVGDGEEGCVPSYAMAQLAMMIAHPEIEWPSSPCDQESVHMLSRGANLYSKMTIGTNVKHFFDIGEMEFQNALESEDHETRIIVPKKNQFSQLQHTAEHMFNVRVTPSKDKVTYDVSNASCGERHFTGVNGCHMNPEFPLEVINVEHFITLCDQETEVGTSLPFDLSKHPAAQSAAAQDLLKRLGDDIAINAQAVNGTKDTFVMGVTPSTLSSSGSWISAVENLRKLIDICENTRMQDRKMVEEGIAMLETLTNEVRINVHGDRERVVAADCFRMQRHVGIYPRVTFDFLTALLASNTFESDLRARNPFVTNGTADLVEKILLVLFLCSRIVHINQVVRSARDLVAHLNGISAVKGENTLPDENAFSDRIKMTRQASRDLADILVSRRHYLHGRADGVMSGWRFDPRFLVFEYVFDILLRGRQVQMIRSFLTSLAKGDSRVQQMIMGAGKTTVVGPLLTYILADKTHLVTHVMPTALLEQSRQVLRSRFSNRILRKRIFTFDFDRAISDDPATALQMFTKLDRARRHGDVVCASPESIKSMMLKLVELLHSLDESAGIIELQLASASRNVRRMRRVLEDRSEMADELHKTLRLWQNGILIMDEVDVLLHPLRSELNFPIGNKFPIDLAANRWELPIHLIDAVLASGDTTTHESGLISRLHAVLNEGYDTHTLQRFPHLVLLDMGFYEAHMLPLLSEIAIAWLLRIFRVGKMQVPAEQVMNYLECSSSEIYTNASLRADIENGLSESSIKLLNLARDWLRTILPHVLSKINRVSYGLLRDEHQTAAAQGRNGGNTHSRLMLAVPFIGKDVPSHSSEFAHPDVLIGLTILSYRYEGMRIPDLVRMVSQLKQDCSRQLGPRDQRPSCAIFREWVRTGLAALSTEEQEASGSILPLPLFQLHDTAQVARLHVLVAKLAAVVYYYVQQHVFPSCMNFQKVKISACGHELGSNSLFAKRIGFSGTPSNLLPMDLGECYYEPCSDGSIFNALTDKRIVSIERKLEWTARSLLLDIAHAEPLVHALIDTGALITGFDNQEVAAFLLAELPTKMEGVVYLDKDDRQMILLRDHNAPMPLVQCGLCPSKRFTFYDQVHTTGMDIKQCVNARAVVTLGKDMTFRDYAQGAYRMRGIATGQSICLFLIPEVENRISHEMKLANVELISQGSAQQQIDKFLLLVPAWLLTNSMRIESMQLVQLSLQELHNTWRKRALFTLQDEIDEAVATKASLDSRLRRFVGHDVDDGKAWLRKCIALFRVEISYTVDAAVPTKKQLSDVVEGLIEDHKDFLTTSEEMKRVTDVKGRLVYSRASQQQIYAEDASEQCDLRLTAEVVHENEAEAEEEAEEEAEHEEQKMSASTRDDEHPIPWSAYVLAHRPAAASASGSDGETTMAVNQHQEATSVFYPCAQFQAQAKCPAIDFPAEMLMSGNFFRRRWVGLGERRVKNVGLILEWSPLLHQTAMKVVVQQLFQAFMTADASPKNANEIAVQALRAAAEMASTSPDAVPGGIKDAVASAMTHLPVYMATLSLVEGETIRRMIHEKHPVFQVSQVQLRTSEGELVESSSFFSSWAPKSTQATSNVMSPREKTIAVAVQCLRFFNNEMYYSPVELDLLLTGLAAVPIMLRHEFFSCLLRSRRRQRHLWEDTPLAKALTAQSEWHLLTARARLQQFQQSLLRKQRQRKKKEGAGKNTTHAMAVPHLAVALRQFDRDGDSRLSAEEIYKCLESFHLGFSSKELNEIVGLIVDTRPTDSAENTIFEHRVSISTICASFGISSDDVEIALAQDDQKRARDASKTSTAEPSWSCLVCTYLNEGEVESCEACNESNPQHRDAQRQQQHEWRCSNCTFINQSDDATCAICELDLAGQRGVPRGKWMCAGEQGGCTFFNPMSAFYCEVCDRARPDLVSTRF</sequence>
<dbReference type="EMBL" id="CANTFL010000455">
    <property type="protein sequence ID" value="CAI5722768.1"/>
    <property type="molecule type" value="Genomic_DNA"/>
</dbReference>
<organism evidence="15 16">
    <name type="scientific">Hyaloperonospora brassicae</name>
    <name type="common">Brassica downy mildew</name>
    <name type="synonym">Peronospora brassicae</name>
    <dbReference type="NCBI Taxonomy" id="162125"/>
    <lineage>
        <taxon>Eukaryota</taxon>
        <taxon>Sar</taxon>
        <taxon>Stramenopiles</taxon>
        <taxon>Oomycota</taxon>
        <taxon>Peronosporomycetes</taxon>
        <taxon>Peronosporales</taxon>
        <taxon>Peronosporaceae</taxon>
        <taxon>Hyaloperonospora</taxon>
    </lineage>
</organism>
<dbReference type="Pfam" id="PF12340">
    <property type="entry name" value="DUF3638"/>
    <property type="match status" value="1"/>
</dbReference>
<feature type="domain" description="RanBP2-type" evidence="13">
    <location>
        <begin position="4225"/>
        <end position="4254"/>
    </location>
</feature>
<dbReference type="InterPro" id="IPR015940">
    <property type="entry name" value="UBA"/>
</dbReference>
<keyword evidence="4" id="KW-0479">Metal-binding</keyword>
<dbReference type="SMART" id="SM00165">
    <property type="entry name" value="UBA"/>
    <property type="match status" value="1"/>
</dbReference>
<dbReference type="Gene3D" id="1.10.8.10">
    <property type="entry name" value="DNA helicase RuvA subunit, C-terminal domain"/>
    <property type="match status" value="1"/>
</dbReference>
<proteinExistence type="predicted"/>
<evidence type="ECO:0000313" key="16">
    <source>
        <dbReference type="Proteomes" id="UP001162031"/>
    </source>
</evidence>
<dbReference type="SUPFAM" id="SSF52540">
    <property type="entry name" value="P-loop containing nucleoside triphosphate hydrolases"/>
    <property type="match status" value="1"/>
</dbReference>
<dbReference type="GO" id="GO:0070530">
    <property type="term" value="F:K63-linked polyubiquitin modification-dependent protein binding"/>
    <property type="evidence" value="ECO:0007669"/>
    <property type="project" value="TreeGrafter"/>
</dbReference>
<evidence type="ECO:0000256" key="4">
    <source>
        <dbReference type="ARBA" id="ARBA00022723"/>
    </source>
</evidence>
<dbReference type="PANTHER" id="PTHR13367">
    <property type="entry name" value="UBIQUITIN THIOESTERASE"/>
    <property type="match status" value="1"/>
</dbReference>
<dbReference type="Pfam" id="PF13905">
    <property type="entry name" value="Thioredoxin_8"/>
    <property type="match status" value="1"/>
</dbReference>
<dbReference type="InterPro" id="IPR001876">
    <property type="entry name" value="Znf_RanBP2"/>
</dbReference>
<feature type="domain" description="RanBP2-type" evidence="13">
    <location>
        <begin position="4296"/>
        <end position="4329"/>
    </location>
</feature>
<dbReference type="InterPro" id="IPR012336">
    <property type="entry name" value="Thioredoxin-like_fold"/>
</dbReference>
<dbReference type="InterPro" id="IPR027417">
    <property type="entry name" value="P-loop_NTPase"/>
</dbReference>
<evidence type="ECO:0000313" key="15">
    <source>
        <dbReference type="EMBL" id="CAI5722768.1"/>
    </source>
</evidence>
<comment type="caution">
    <text evidence="15">The sequence shown here is derived from an EMBL/GenBank/DDBJ whole genome shotgun (WGS) entry which is preliminary data.</text>
</comment>
<dbReference type="SMART" id="SM00547">
    <property type="entry name" value="ZnF_RBZ"/>
    <property type="match status" value="4"/>
</dbReference>
<dbReference type="PROSITE" id="PS50030">
    <property type="entry name" value="UBA"/>
    <property type="match status" value="1"/>
</dbReference>
<dbReference type="PROSITE" id="PS01358">
    <property type="entry name" value="ZF_RANBP2_1"/>
    <property type="match status" value="1"/>
</dbReference>
<feature type="compositionally biased region" description="Acidic residues" evidence="11">
    <location>
        <begin position="3766"/>
        <end position="3778"/>
    </location>
</feature>
<reference evidence="15" key="1">
    <citation type="submission" date="2022-12" db="EMBL/GenBank/DDBJ databases">
        <authorList>
            <person name="Webb A."/>
        </authorList>
    </citation>
    <scope>NUCLEOTIDE SEQUENCE</scope>
    <source>
        <strain evidence="15">Hp1</strain>
    </source>
</reference>
<feature type="compositionally biased region" description="Basic and acidic residues" evidence="11">
    <location>
        <begin position="3779"/>
        <end position="3790"/>
    </location>
</feature>
<dbReference type="GO" id="GO:0005509">
    <property type="term" value="F:calcium ion binding"/>
    <property type="evidence" value="ECO:0007669"/>
    <property type="project" value="InterPro"/>
</dbReference>
<dbReference type="Proteomes" id="UP001162031">
    <property type="component" value="Unassembled WGS sequence"/>
</dbReference>
<keyword evidence="16" id="KW-1185">Reference proteome</keyword>
<evidence type="ECO:0000259" key="12">
    <source>
        <dbReference type="PROSITE" id="PS50030"/>
    </source>
</evidence>
<feature type="domain" description="RanBP2-type" evidence="13">
    <location>
        <begin position="4262"/>
        <end position="4286"/>
    </location>
</feature>
<dbReference type="GO" id="GO:0005737">
    <property type="term" value="C:cytoplasm"/>
    <property type="evidence" value="ECO:0007669"/>
    <property type="project" value="TreeGrafter"/>
</dbReference>
<dbReference type="PANTHER" id="PTHR13367:SF28">
    <property type="entry name" value="UBIQUITIN THIOESTERASE ZRANB1"/>
    <property type="match status" value="1"/>
</dbReference>
<dbReference type="PROSITE" id="PS50199">
    <property type="entry name" value="ZF_RANBP2_2"/>
    <property type="match status" value="3"/>
</dbReference>
<dbReference type="GO" id="GO:0071947">
    <property type="term" value="P:protein deubiquitination involved in ubiquitin-dependent protein catabolic process"/>
    <property type="evidence" value="ECO:0007669"/>
    <property type="project" value="TreeGrafter"/>
</dbReference>
<keyword evidence="7" id="KW-0378">Hydrolase</keyword>
<evidence type="ECO:0000259" key="14">
    <source>
        <dbReference type="PROSITE" id="PS50222"/>
    </source>
</evidence>